<dbReference type="InterPro" id="IPR004358">
    <property type="entry name" value="Sig_transdc_His_kin-like_C"/>
</dbReference>
<evidence type="ECO:0000256" key="9">
    <source>
        <dbReference type="ARBA" id="ARBA00022840"/>
    </source>
</evidence>
<dbReference type="SMART" id="SM00387">
    <property type="entry name" value="HATPase_c"/>
    <property type="match status" value="1"/>
</dbReference>
<dbReference type="InterPro" id="IPR036097">
    <property type="entry name" value="HisK_dim/P_sf"/>
</dbReference>
<feature type="transmembrane region" description="Helical" evidence="12">
    <location>
        <begin position="55"/>
        <end position="76"/>
    </location>
</feature>
<proteinExistence type="predicted"/>
<dbReference type="PROSITE" id="PS50885">
    <property type="entry name" value="HAMP"/>
    <property type="match status" value="1"/>
</dbReference>
<keyword evidence="6" id="KW-0808">Transferase</keyword>
<evidence type="ECO:0000313" key="15">
    <source>
        <dbReference type="EMBL" id="MBL0385154.1"/>
    </source>
</evidence>
<keyword evidence="5" id="KW-0597">Phosphoprotein</keyword>
<evidence type="ECO:0000256" key="7">
    <source>
        <dbReference type="ARBA" id="ARBA00022741"/>
    </source>
</evidence>
<dbReference type="SMART" id="SM00388">
    <property type="entry name" value="HisKA"/>
    <property type="match status" value="1"/>
</dbReference>
<keyword evidence="9" id="KW-0067">ATP-binding</keyword>
<dbReference type="CDD" id="cd00075">
    <property type="entry name" value="HATPase"/>
    <property type="match status" value="1"/>
</dbReference>
<keyword evidence="4" id="KW-1003">Cell membrane</keyword>
<keyword evidence="7" id="KW-0547">Nucleotide-binding</keyword>
<accession>A0ABS1J4F2</accession>
<comment type="catalytic activity">
    <reaction evidence="1">
        <text>ATP + protein L-histidine = ADP + protein N-phospho-L-histidine.</text>
        <dbReference type="EC" id="2.7.13.3"/>
    </reaction>
</comment>
<dbReference type="EC" id="2.7.13.3" evidence="3"/>
<evidence type="ECO:0000256" key="6">
    <source>
        <dbReference type="ARBA" id="ARBA00022679"/>
    </source>
</evidence>
<evidence type="ECO:0000259" key="13">
    <source>
        <dbReference type="PROSITE" id="PS50109"/>
    </source>
</evidence>
<dbReference type="InterPro" id="IPR003660">
    <property type="entry name" value="HAMP_dom"/>
</dbReference>
<comment type="subcellular location">
    <subcellularLocation>
        <location evidence="2">Cell membrane</location>
        <topology evidence="2">Multi-pass membrane protein</topology>
    </subcellularLocation>
</comment>
<dbReference type="SUPFAM" id="SSF55874">
    <property type="entry name" value="ATPase domain of HSP90 chaperone/DNA topoisomerase II/histidine kinase"/>
    <property type="match status" value="1"/>
</dbReference>
<evidence type="ECO:0000256" key="1">
    <source>
        <dbReference type="ARBA" id="ARBA00000085"/>
    </source>
</evidence>
<keyword evidence="12" id="KW-0812">Transmembrane</keyword>
<dbReference type="RefSeq" id="WP_201630300.1">
    <property type="nucleotide sequence ID" value="NZ_JAEQNB010000001.1"/>
</dbReference>
<dbReference type="InterPro" id="IPR003594">
    <property type="entry name" value="HATPase_dom"/>
</dbReference>
<feature type="transmembrane region" description="Helical" evidence="12">
    <location>
        <begin position="12"/>
        <end position="35"/>
    </location>
</feature>
<dbReference type="GO" id="GO:0016301">
    <property type="term" value="F:kinase activity"/>
    <property type="evidence" value="ECO:0007669"/>
    <property type="project" value="UniProtKB-KW"/>
</dbReference>
<feature type="domain" description="Histidine kinase" evidence="13">
    <location>
        <begin position="140"/>
        <end position="357"/>
    </location>
</feature>
<sequence>MTKRPATRYFTVARVLASIGIMMSASAAAFIMGYFLTKWGFAATGAQWPDFARQLLNWFVGSLLMVAAILVFNLFARPKQIEFWGEINGALKRIAKGDFNIVLDREEKFQGQLRDFVDTLNHMAHELKQMETLRQELISNVSHEIQSPLTSIRGFANTLQNDDLSPEDRRHYLSIIETESTRLSKLSDNLLKLTSLESEHQPFEPTPYRLDIQLRNVILACEPQWLEKDLELELDLPETTVVADEELMGQVWTNLIHNAIKFTPPHGSLQLVLEKTESGIRVSITDTGIGISPEDQLRIFERFYKGDKSRTRSITGGGSGLGLAIVKKIIDLHAGSVRVRSQAGVGSTFEVQLPKLPSES</sequence>
<dbReference type="PROSITE" id="PS50109">
    <property type="entry name" value="HIS_KIN"/>
    <property type="match status" value="1"/>
</dbReference>
<dbReference type="InterPro" id="IPR050736">
    <property type="entry name" value="Sensor_HK_Regulatory"/>
</dbReference>
<evidence type="ECO:0000256" key="3">
    <source>
        <dbReference type="ARBA" id="ARBA00012438"/>
    </source>
</evidence>
<dbReference type="Pfam" id="PF00512">
    <property type="entry name" value="HisKA"/>
    <property type="match status" value="1"/>
</dbReference>
<dbReference type="Pfam" id="PF02518">
    <property type="entry name" value="HATPase_c"/>
    <property type="match status" value="1"/>
</dbReference>
<keyword evidence="8 15" id="KW-0418">Kinase</keyword>
<gene>
    <name evidence="15" type="ORF">JJB07_00720</name>
</gene>
<evidence type="ECO:0000256" key="2">
    <source>
        <dbReference type="ARBA" id="ARBA00004651"/>
    </source>
</evidence>
<protein>
    <recommendedName>
        <fullName evidence="3">histidine kinase</fullName>
        <ecNumber evidence="3">2.7.13.3</ecNumber>
    </recommendedName>
</protein>
<reference evidence="15 16" key="1">
    <citation type="submission" date="2021-01" db="EMBL/GenBank/DDBJ databases">
        <title>Tumebacillus sp. strain ITR2 16S ribosomal RNA gene Genome sequencing and assembly.</title>
        <authorList>
            <person name="Kang M."/>
        </authorList>
    </citation>
    <scope>NUCLEOTIDE SEQUENCE [LARGE SCALE GENOMIC DNA]</scope>
    <source>
        <strain evidence="15 16">ITR2</strain>
    </source>
</reference>
<dbReference type="InterPro" id="IPR036890">
    <property type="entry name" value="HATPase_C_sf"/>
</dbReference>
<comment type="caution">
    <text evidence="15">The sequence shown here is derived from an EMBL/GenBank/DDBJ whole genome shotgun (WGS) entry which is preliminary data.</text>
</comment>
<evidence type="ECO:0000256" key="12">
    <source>
        <dbReference type="SAM" id="Phobius"/>
    </source>
</evidence>
<keyword evidence="12" id="KW-1133">Transmembrane helix</keyword>
<evidence type="ECO:0000256" key="4">
    <source>
        <dbReference type="ARBA" id="ARBA00022475"/>
    </source>
</evidence>
<dbReference type="Gene3D" id="1.10.287.130">
    <property type="match status" value="1"/>
</dbReference>
<dbReference type="PANTHER" id="PTHR43711:SF1">
    <property type="entry name" value="HISTIDINE KINASE 1"/>
    <property type="match status" value="1"/>
</dbReference>
<dbReference type="InterPro" id="IPR005467">
    <property type="entry name" value="His_kinase_dom"/>
</dbReference>
<dbReference type="EMBL" id="JAEQNB010000001">
    <property type="protein sequence ID" value="MBL0385154.1"/>
    <property type="molecule type" value="Genomic_DNA"/>
</dbReference>
<evidence type="ECO:0000256" key="8">
    <source>
        <dbReference type="ARBA" id="ARBA00022777"/>
    </source>
</evidence>
<keyword evidence="16" id="KW-1185">Reference proteome</keyword>
<dbReference type="CDD" id="cd00082">
    <property type="entry name" value="HisKA"/>
    <property type="match status" value="1"/>
</dbReference>
<evidence type="ECO:0000259" key="14">
    <source>
        <dbReference type="PROSITE" id="PS50885"/>
    </source>
</evidence>
<evidence type="ECO:0000256" key="10">
    <source>
        <dbReference type="ARBA" id="ARBA00023012"/>
    </source>
</evidence>
<feature type="domain" description="HAMP" evidence="14">
    <location>
        <begin position="86"/>
        <end position="132"/>
    </location>
</feature>
<evidence type="ECO:0000256" key="11">
    <source>
        <dbReference type="ARBA" id="ARBA00023136"/>
    </source>
</evidence>
<dbReference type="Gene3D" id="3.30.565.10">
    <property type="entry name" value="Histidine kinase-like ATPase, C-terminal domain"/>
    <property type="match status" value="1"/>
</dbReference>
<name>A0ABS1J4F2_9BACL</name>
<keyword evidence="11 12" id="KW-0472">Membrane</keyword>
<organism evidence="15 16">
    <name type="scientific">Tumebacillus amylolyticus</name>
    <dbReference type="NCBI Taxonomy" id="2801339"/>
    <lineage>
        <taxon>Bacteria</taxon>
        <taxon>Bacillati</taxon>
        <taxon>Bacillota</taxon>
        <taxon>Bacilli</taxon>
        <taxon>Bacillales</taxon>
        <taxon>Alicyclobacillaceae</taxon>
        <taxon>Tumebacillus</taxon>
    </lineage>
</organism>
<evidence type="ECO:0000256" key="5">
    <source>
        <dbReference type="ARBA" id="ARBA00022553"/>
    </source>
</evidence>
<dbReference type="PRINTS" id="PR00344">
    <property type="entry name" value="BCTRLSENSOR"/>
</dbReference>
<dbReference type="Proteomes" id="UP000602284">
    <property type="component" value="Unassembled WGS sequence"/>
</dbReference>
<evidence type="ECO:0000313" key="16">
    <source>
        <dbReference type="Proteomes" id="UP000602284"/>
    </source>
</evidence>
<dbReference type="InterPro" id="IPR003661">
    <property type="entry name" value="HisK_dim/P_dom"/>
</dbReference>
<keyword evidence="10" id="KW-0902">Two-component regulatory system</keyword>
<dbReference type="SUPFAM" id="SSF47384">
    <property type="entry name" value="Homodimeric domain of signal transducing histidine kinase"/>
    <property type="match status" value="1"/>
</dbReference>
<dbReference type="PANTHER" id="PTHR43711">
    <property type="entry name" value="TWO-COMPONENT HISTIDINE KINASE"/>
    <property type="match status" value="1"/>
</dbReference>